<name>A0ACC0GJ33_9ERIC</name>
<sequence length="217" mass="23951">MVPGIKTGRRKRPTSGNVLSASEACPQEIGTPLTFSDETQPPDDTQTVVDETQPGGVVPREALSNCHVAGYHVPKGTCLIVNLWKLHRDPKIWANPNEFQPKRFLSENVKMDVKGQCFKYLPYSAGRRMCPGVTVSLQMMHLVLGRMLQGFDLATPMHARVDIAEGLGLALPKATLLEVMLIPRLPRMAEGLGLALPKATPLEVMLIPHLPRKLYQE</sequence>
<dbReference type="EMBL" id="CM045765">
    <property type="protein sequence ID" value="KAI8000538.1"/>
    <property type="molecule type" value="Genomic_DNA"/>
</dbReference>
<protein>
    <submittedName>
        <fullName evidence="1">Xanthotoxin 5-hydroxylase CYP82C4</fullName>
    </submittedName>
</protein>
<dbReference type="Proteomes" id="UP001060215">
    <property type="component" value="Chromosome 8"/>
</dbReference>
<gene>
    <name evidence="1" type="ORF">LOK49_LG09G02565</name>
</gene>
<reference evidence="1 2" key="1">
    <citation type="journal article" date="2022" name="Plant J.">
        <title>Chromosome-level genome of Camellia lanceoleosa provides a valuable resource for understanding genome evolution and self-incompatibility.</title>
        <authorList>
            <person name="Gong W."/>
            <person name="Xiao S."/>
            <person name="Wang L."/>
            <person name="Liao Z."/>
            <person name="Chang Y."/>
            <person name="Mo W."/>
            <person name="Hu G."/>
            <person name="Li W."/>
            <person name="Zhao G."/>
            <person name="Zhu H."/>
            <person name="Hu X."/>
            <person name="Ji K."/>
            <person name="Xiang X."/>
            <person name="Song Q."/>
            <person name="Yuan D."/>
            <person name="Jin S."/>
            <person name="Zhang L."/>
        </authorList>
    </citation>
    <scope>NUCLEOTIDE SEQUENCE [LARGE SCALE GENOMIC DNA]</scope>
    <source>
        <strain evidence="1">SQ_2022a</strain>
    </source>
</reference>
<comment type="caution">
    <text evidence="1">The sequence shown here is derived from an EMBL/GenBank/DDBJ whole genome shotgun (WGS) entry which is preliminary data.</text>
</comment>
<proteinExistence type="predicted"/>
<evidence type="ECO:0000313" key="1">
    <source>
        <dbReference type="EMBL" id="KAI8000538.1"/>
    </source>
</evidence>
<evidence type="ECO:0000313" key="2">
    <source>
        <dbReference type="Proteomes" id="UP001060215"/>
    </source>
</evidence>
<accession>A0ACC0GJ33</accession>
<keyword evidence="2" id="KW-1185">Reference proteome</keyword>
<organism evidence="1 2">
    <name type="scientific">Camellia lanceoleosa</name>
    <dbReference type="NCBI Taxonomy" id="1840588"/>
    <lineage>
        <taxon>Eukaryota</taxon>
        <taxon>Viridiplantae</taxon>
        <taxon>Streptophyta</taxon>
        <taxon>Embryophyta</taxon>
        <taxon>Tracheophyta</taxon>
        <taxon>Spermatophyta</taxon>
        <taxon>Magnoliopsida</taxon>
        <taxon>eudicotyledons</taxon>
        <taxon>Gunneridae</taxon>
        <taxon>Pentapetalae</taxon>
        <taxon>asterids</taxon>
        <taxon>Ericales</taxon>
        <taxon>Theaceae</taxon>
        <taxon>Camellia</taxon>
    </lineage>
</organism>